<feature type="binding site" evidence="15">
    <location>
        <position position="21"/>
    </location>
    <ligand>
        <name>L-glutamate</name>
        <dbReference type="ChEBI" id="CHEBI:29985"/>
    </ligand>
</feature>
<dbReference type="AlphaFoldDB" id="Q8MMK2"/>
<keyword evidence="13" id="KW-0407">Ion channel</keyword>
<feature type="disulfide bond" evidence="17">
    <location>
        <begin position="243"/>
        <end position="302"/>
    </location>
</feature>
<keyword evidence="3 18" id="KW-0812">Transmembrane</keyword>
<dbReference type="GO" id="GO:0015276">
    <property type="term" value="F:ligand-gated monoatomic ion channel activity"/>
    <property type="evidence" value="ECO:0007669"/>
    <property type="project" value="InterPro"/>
</dbReference>
<evidence type="ECO:0000256" key="4">
    <source>
        <dbReference type="ARBA" id="ARBA00022729"/>
    </source>
</evidence>
<feature type="site" description="Crucial to convey clamshell closure to channel opening" evidence="16">
    <location>
        <position position="162"/>
    </location>
</feature>
<evidence type="ECO:0000256" key="16">
    <source>
        <dbReference type="PIRSR" id="PIRSR601508-2"/>
    </source>
</evidence>
<evidence type="ECO:0000256" key="10">
    <source>
        <dbReference type="ARBA" id="ARBA00023180"/>
    </source>
</evidence>
<feature type="site" description="Interaction with the cone snail toxin Con-ikot-ikot" evidence="16">
    <location>
        <position position="189"/>
    </location>
</feature>
<evidence type="ECO:0000256" key="6">
    <source>
        <dbReference type="ARBA" id="ARBA00023018"/>
    </source>
</evidence>
<evidence type="ECO:0000256" key="15">
    <source>
        <dbReference type="PIRSR" id="PIRSR601508-1"/>
    </source>
</evidence>
<protein>
    <submittedName>
        <fullName evidence="20">DjGluR2</fullName>
    </submittedName>
</protein>
<reference evidence="20" key="1">
    <citation type="journal article" date="2002" name="Mech. Dev.">
        <title>The expression of neural-specific genes reveals the structural and molecular complexity of the planarian central nervous system.</title>
        <authorList>
            <person name="Cebria F."/>
            <person name="Kudome T."/>
            <person name="Nakazawa M."/>
            <person name="Mineta K."/>
            <person name="Ikeo K."/>
            <person name="Gojobori T."/>
            <person name="Agata K."/>
        </authorList>
    </citation>
    <scope>NUCLEOTIDE SEQUENCE</scope>
    <source>
        <strain evidence="20">GI</strain>
        <tissue evidence="20">Head portion</tissue>
    </source>
</reference>
<evidence type="ECO:0000256" key="5">
    <source>
        <dbReference type="ARBA" id="ARBA00022989"/>
    </source>
</evidence>
<evidence type="ECO:0000256" key="2">
    <source>
        <dbReference type="ARBA" id="ARBA00022475"/>
    </source>
</evidence>
<keyword evidence="10" id="KW-0325">Glycoprotein</keyword>
<dbReference type="FunFam" id="3.40.190.10:FF:000060">
    <property type="entry name" value="Glutamate receptor ionotropic, kainate 1"/>
    <property type="match status" value="1"/>
</dbReference>
<evidence type="ECO:0000256" key="18">
    <source>
        <dbReference type="SAM" id="Phobius"/>
    </source>
</evidence>
<dbReference type="InterPro" id="IPR015683">
    <property type="entry name" value="Ionotropic_Glu_rcpt"/>
</dbReference>
<feature type="binding site" evidence="15">
    <location>
        <position position="231"/>
    </location>
    <ligand>
        <name>L-glutamate</name>
        <dbReference type="ChEBI" id="CHEBI:29985"/>
    </ligand>
</feature>
<dbReference type="InterPro" id="IPR001508">
    <property type="entry name" value="Iono_Glu_rcpt_met"/>
</dbReference>
<keyword evidence="4" id="KW-0732">Signal</keyword>
<feature type="transmembrane region" description="Helical" evidence="18">
    <location>
        <begin position="60"/>
        <end position="79"/>
    </location>
</feature>
<dbReference type="FunFam" id="1.10.287.70:FF:000010">
    <property type="entry name" value="Putative glutamate receptor ionotropic kainate 1"/>
    <property type="match status" value="1"/>
</dbReference>
<dbReference type="InterPro" id="IPR001320">
    <property type="entry name" value="Iontro_rcpt_C"/>
</dbReference>
<feature type="binding site" evidence="15">
    <location>
        <position position="16"/>
    </location>
    <ligand>
        <name>L-glutamate</name>
        <dbReference type="ChEBI" id="CHEBI:29985"/>
    </ligand>
</feature>
<evidence type="ECO:0000256" key="7">
    <source>
        <dbReference type="ARBA" id="ARBA00023065"/>
    </source>
</evidence>
<feature type="transmembrane region" description="Helical" evidence="18">
    <location>
        <begin position="133"/>
        <end position="155"/>
    </location>
</feature>
<dbReference type="EMBL" id="AB081755">
    <property type="protein sequence ID" value="BAC06343.1"/>
    <property type="molecule type" value="mRNA"/>
</dbReference>
<feature type="non-terminal residue" evidence="20">
    <location>
        <position position="1"/>
    </location>
</feature>
<evidence type="ECO:0000313" key="20">
    <source>
        <dbReference type="EMBL" id="BAC06343.1"/>
    </source>
</evidence>
<keyword evidence="12" id="KW-1071">Ligand-gated ion channel</keyword>
<evidence type="ECO:0000256" key="13">
    <source>
        <dbReference type="ARBA" id="ARBA00023303"/>
    </source>
</evidence>
<dbReference type="SMART" id="SM00079">
    <property type="entry name" value="PBPe"/>
    <property type="match status" value="1"/>
</dbReference>
<evidence type="ECO:0000256" key="3">
    <source>
        <dbReference type="ARBA" id="ARBA00022692"/>
    </source>
</evidence>
<evidence type="ECO:0000259" key="19">
    <source>
        <dbReference type="SMART" id="SM00079"/>
    </source>
</evidence>
<keyword evidence="2" id="KW-1003">Cell membrane</keyword>
<evidence type="ECO:0000256" key="9">
    <source>
        <dbReference type="ARBA" id="ARBA00023170"/>
    </source>
</evidence>
<keyword evidence="8 18" id="KW-0472">Membrane</keyword>
<comment type="subcellular location">
    <subcellularLocation>
        <location evidence="14">Postsynaptic cell membrane</location>
        <topology evidence="14">Multi-pass membrane protein</topology>
    </subcellularLocation>
</comment>
<keyword evidence="11" id="KW-0628">Postsynaptic cell membrane</keyword>
<evidence type="ECO:0000256" key="17">
    <source>
        <dbReference type="PIRSR" id="PIRSR601508-3"/>
    </source>
</evidence>
<feature type="binding site" evidence="15">
    <location>
        <position position="184"/>
    </location>
    <ligand>
        <name>L-glutamate</name>
        <dbReference type="ChEBI" id="CHEBI:29985"/>
    </ligand>
</feature>
<dbReference type="GO" id="GO:0045211">
    <property type="term" value="C:postsynaptic membrane"/>
    <property type="evidence" value="ECO:0007669"/>
    <property type="project" value="UniProtKB-SubCell"/>
</dbReference>
<dbReference type="GO" id="GO:0038023">
    <property type="term" value="F:signaling receptor activity"/>
    <property type="evidence" value="ECO:0007669"/>
    <property type="project" value="InterPro"/>
</dbReference>
<name>Q8MMK2_DUGJA</name>
<dbReference type="PANTHER" id="PTHR18966">
    <property type="entry name" value="IONOTROPIC GLUTAMATE RECEPTOR"/>
    <property type="match status" value="1"/>
</dbReference>
<sequence length="469" mass="53369">GELINNEADLAVASLTITYDRERVIDFTTPWMSLGLSIVIKKSISSTKLLQFMAPLSTNVWLMMLGAYIAVSITLFLVGRMTPYEWYVKHPCYNRVENQFSFLNSFWFTVGSLMQQGCDISPKATSTRMIGTIWWFFILIMISSYTANLAAFLTIERLQNDITSVEELSMQTKMKYGTIYGGSTYSFFKNSNISTYKKMWNFMKNDHSLFVDNTAKGIQKVLEGNYAFILESTLNEYYCQRNCNLMPLGGLLDSRGYAIGLASGNNVLRDLLSESILRLQKEQVLESFRRQWLLRYNLTRSCYEHSNHAPTIRNQLGLEKMGGAFFGLVIGLTVSCVVSCIEMTIWASKRAMRNKKRTVCDIIDNQIKLAFGQCHRFKPEIPSTNSSSIRDSPVLSSTFKAGSATITIPSMRRFLKSASHEELYQPLPLERALLMKCDYNKPNKYSCFYDTYHTANGLIGKDAHKVTSL</sequence>
<evidence type="ECO:0000256" key="14">
    <source>
        <dbReference type="ARBA" id="ARBA00034104"/>
    </source>
</evidence>
<accession>Q8MMK2</accession>
<keyword evidence="17" id="KW-1015">Disulfide bond</keyword>
<proteinExistence type="evidence at transcript level"/>
<evidence type="ECO:0000256" key="1">
    <source>
        <dbReference type="ARBA" id="ARBA00022448"/>
    </source>
</evidence>
<dbReference type="InterPro" id="IPR019594">
    <property type="entry name" value="Glu/Gly-bd"/>
</dbReference>
<keyword evidence="5 18" id="KW-1133">Transmembrane helix</keyword>
<organism evidence="20">
    <name type="scientific">Dugesia japonica</name>
    <name type="common">Planarian</name>
    <dbReference type="NCBI Taxonomy" id="6161"/>
    <lineage>
        <taxon>Eukaryota</taxon>
        <taxon>Metazoa</taxon>
        <taxon>Spiralia</taxon>
        <taxon>Lophotrochozoa</taxon>
        <taxon>Platyhelminthes</taxon>
        <taxon>Rhabditophora</taxon>
        <taxon>Seriata</taxon>
        <taxon>Tricladida</taxon>
        <taxon>Continenticola</taxon>
        <taxon>Geoplanoidea</taxon>
        <taxon>Dugesiidae</taxon>
        <taxon>Dugesia</taxon>
    </lineage>
</organism>
<feature type="transmembrane region" description="Helical" evidence="18">
    <location>
        <begin position="324"/>
        <end position="347"/>
    </location>
</feature>
<dbReference type="PRINTS" id="PR00177">
    <property type="entry name" value="NMDARECEPTOR"/>
</dbReference>
<keyword evidence="7" id="KW-0406">Ion transport</keyword>
<feature type="binding site" evidence="15">
    <location>
        <position position="183"/>
    </location>
    <ligand>
        <name>L-glutamate</name>
        <dbReference type="ChEBI" id="CHEBI:29985"/>
    </ligand>
</feature>
<keyword evidence="9" id="KW-0675">Receptor</keyword>
<evidence type="ECO:0000256" key="11">
    <source>
        <dbReference type="ARBA" id="ARBA00023257"/>
    </source>
</evidence>
<dbReference type="SUPFAM" id="SSF53850">
    <property type="entry name" value="Periplasmic binding protein-like II"/>
    <property type="match status" value="1"/>
</dbReference>
<keyword evidence="6" id="KW-0770">Synapse</keyword>
<evidence type="ECO:0000256" key="8">
    <source>
        <dbReference type="ARBA" id="ARBA00023136"/>
    </source>
</evidence>
<dbReference type="Pfam" id="PF00060">
    <property type="entry name" value="Lig_chan"/>
    <property type="match status" value="1"/>
</dbReference>
<feature type="domain" description="Ionotropic glutamate receptor C-terminal" evidence="19">
    <location>
        <begin position="1"/>
        <end position="295"/>
    </location>
</feature>
<evidence type="ECO:0000256" key="12">
    <source>
        <dbReference type="ARBA" id="ARBA00023286"/>
    </source>
</evidence>
<dbReference type="Pfam" id="PF10613">
    <property type="entry name" value="Lig_chan-Glu_bd"/>
    <property type="match status" value="1"/>
</dbReference>
<keyword evidence="1" id="KW-0813">Transport</keyword>
<gene>
    <name evidence="20" type="primary">DjGluR2</name>
</gene>
<dbReference type="Gene3D" id="3.40.190.10">
    <property type="entry name" value="Periplasmic binding protein-like II"/>
    <property type="match status" value="3"/>
</dbReference>